<protein>
    <submittedName>
        <fullName evidence="2">Nucleotidyltransferase domain-containing protein</fullName>
    </submittedName>
</protein>
<dbReference type="Gene3D" id="3.30.460.10">
    <property type="entry name" value="Beta Polymerase, domain 2"/>
    <property type="match status" value="1"/>
</dbReference>
<dbReference type="PANTHER" id="PTHR43449:SF3">
    <property type="entry name" value="POLYMERASE NUCLEOTIDYL TRANSFERASE DOMAIN-CONTAINING PROTEIN"/>
    <property type="match status" value="1"/>
</dbReference>
<reference evidence="2" key="1">
    <citation type="submission" date="2024-03" db="EMBL/GenBank/DDBJ databases">
        <title>Complete genome sequence of Sulfurisphaera javensis strain KD-1.</title>
        <authorList>
            <person name="Sakai H."/>
            <person name="Nur N."/>
            <person name="Suwanto A."/>
            <person name="Kurosawa N."/>
        </authorList>
    </citation>
    <scope>NUCLEOTIDE SEQUENCE</scope>
    <source>
        <strain evidence="2">KD-1</strain>
    </source>
</reference>
<dbReference type="GO" id="GO:0016779">
    <property type="term" value="F:nucleotidyltransferase activity"/>
    <property type="evidence" value="ECO:0007669"/>
    <property type="project" value="InterPro"/>
</dbReference>
<dbReference type="CDD" id="cd05403">
    <property type="entry name" value="NT_KNTase_like"/>
    <property type="match status" value="1"/>
</dbReference>
<dbReference type="InterPro" id="IPR002934">
    <property type="entry name" value="Polymerase_NTP_transf_dom"/>
</dbReference>
<organism evidence="2">
    <name type="scientific">Sulfurisphaera javensis</name>
    <dbReference type="NCBI Taxonomy" id="2049879"/>
    <lineage>
        <taxon>Archaea</taxon>
        <taxon>Thermoproteota</taxon>
        <taxon>Thermoprotei</taxon>
        <taxon>Sulfolobales</taxon>
        <taxon>Sulfolobaceae</taxon>
        <taxon>Sulfurisphaera</taxon>
    </lineage>
</organism>
<dbReference type="EMBL" id="AP031322">
    <property type="protein sequence ID" value="BFH74228.1"/>
    <property type="molecule type" value="Genomic_DNA"/>
</dbReference>
<dbReference type="SUPFAM" id="SSF81301">
    <property type="entry name" value="Nucleotidyltransferase"/>
    <property type="match status" value="1"/>
</dbReference>
<dbReference type="PANTHER" id="PTHR43449">
    <property type="entry name" value="NUCLEOTIDYLTRANSFERASE"/>
    <property type="match status" value="1"/>
</dbReference>
<dbReference type="Pfam" id="PF01909">
    <property type="entry name" value="NTP_transf_2"/>
    <property type="match status" value="1"/>
</dbReference>
<feature type="domain" description="Polymerase nucleotidyl transferase" evidence="1">
    <location>
        <begin position="27"/>
        <end position="101"/>
    </location>
</feature>
<proteinExistence type="predicted"/>
<dbReference type="RefSeq" id="WP_369609758.1">
    <property type="nucleotide sequence ID" value="NZ_AP031322.1"/>
</dbReference>
<dbReference type="InterPro" id="IPR043519">
    <property type="entry name" value="NT_sf"/>
</dbReference>
<name>A0AAT9GTT9_9CREN</name>
<evidence type="ECO:0000259" key="1">
    <source>
        <dbReference type="Pfam" id="PF01909"/>
    </source>
</evidence>
<dbReference type="GeneID" id="92355124"/>
<accession>A0AAT9GTT9</accession>
<gene>
    <name evidence="2" type="ORF">SJAV_21720</name>
</gene>
<evidence type="ECO:0000313" key="2">
    <source>
        <dbReference type="EMBL" id="BFH74228.1"/>
    </source>
</evidence>
<dbReference type="KEGG" id="sjv:SJAV_21720"/>
<dbReference type="AlphaFoldDB" id="A0AAT9GTT9"/>
<sequence>MSDAWKDYSLLSDLLELYKKEEKEAKEYIASLCEKKKYTVILFGSRARGDNKIYSDWDLLVIGYEKPPLPWAEVDLHFIPVDKVKEAIKEFNTIVIDAFYEGKLICDDLSIYDELKKEVEKRIVGYKKTKEGWFREG</sequence>